<evidence type="ECO:0000256" key="1">
    <source>
        <dbReference type="ARBA" id="ARBA00010638"/>
    </source>
</evidence>
<feature type="binding site" evidence="4">
    <location>
        <begin position="139"/>
        <end position="147"/>
    </location>
    <ligand>
        <name>ATP</name>
        <dbReference type="ChEBI" id="CHEBI:30616"/>
    </ligand>
</feature>
<evidence type="ECO:0000256" key="3">
    <source>
        <dbReference type="ARBA" id="ARBA00022840"/>
    </source>
</evidence>
<keyword evidence="2 4" id="KW-0547">Nucleotide-binding</keyword>
<proteinExistence type="inferred from homology"/>
<dbReference type="AlphaFoldDB" id="A0A1N6M447"/>
<dbReference type="EC" id="6.3.3.2" evidence="5"/>
<dbReference type="InterPro" id="IPR037171">
    <property type="entry name" value="NagB/RpiA_transferase-like"/>
</dbReference>
<keyword evidence="5" id="KW-0479">Metal-binding</keyword>
<accession>A0A1N6M447</accession>
<feature type="binding site" evidence="4">
    <location>
        <position position="54"/>
    </location>
    <ligand>
        <name>substrate</name>
    </ligand>
</feature>
<dbReference type="GO" id="GO:0035999">
    <property type="term" value="P:tetrahydrofolate interconversion"/>
    <property type="evidence" value="ECO:0007669"/>
    <property type="project" value="TreeGrafter"/>
</dbReference>
<comment type="cofactor">
    <cofactor evidence="5">
        <name>Mg(2+)</name>
        <dbReference type="ChEBI" id="CHEBI:18420"/>
    </cofactor>
</comment>
<evidence type="ECO:0000256" key="4">
    <source>
        <dbReference type="PIRSR" id="PIRSR006806-1"/>
    </source>
</evidence>
<dbReference type="Proteomes" id="UP000184774">
    <property type="component" value="Unassembled WGS sequence"/>
</dbReference>
<evidence type="ECO:0000256" key="5">
    <source>
        <dbReference type="RuleBase" id="RU361279"/>
    </source>
</evidence>
<comment type="catalytic activity">
    <reaction evidence="5">
        <text>(6S)-5-formyl-5,6,7,8-tetrahydrofolate + ATP = (6R)-5,10-methenyltetrahydrofolate + ADP + phosphate</text>
        <dbReference type="Rhea" id="RHEA:10488"/>
        <dbReference type="ChEBI" id="CHEBI:30616"/>
        <dbReference type="ChEBI" id="CHEBI:43474"/>
        <dbReference type="ChEBI" id="CHEBI:57455"/>
        <dbReference type="ChEBI" id="CHEBI:57457"/>
        <dbReference type="ChEBI" id="CHEBI:456216"/>
        <dbReference type="EC" id="6.3.3.2"/>
    </reaction>
</comment>
<comment type="similarity">
    <text evidence="1 5">Belongs to the 5-formyltetrahydrofolate cyclo-ligase family.</text>
</comment>
<feature type="binding site" evidence="4">
    <location>
        <begin position="8"/>
        <end position="12"/>
    </location>
    <ligand>
        <name>ATP</name>
        <dbReference type="ChEBI" id="CHEBI:30616"/>
    </ligand>
</feature>
<dbReference type="NCBIfam" id="TIGR02727">
    <property type="entry name" value="MTHFS_bact"/>
    <property type="match status" value="1"/>
</dbReference>
<dbReference type="GO" id="GO:0005524">
    <property type="term" value="F:ATP binding"/>
    <property type="evidence" value="ECO:0007669"/>
    <property type="project" value="UniProtKB-KW"/>
</dbReference>
<evidence type="ECO:0000313" key="6">
    <source>
        <dbReference type="EMBL" id="SIO94150.1"/>
    </source>
</evidence>
<dbReference type="SUPFAM" id="SSF100950">
    <property type="entry name" value="NagB/RpiA/CoA transferase-like"/>
    <property type="match status" value="1"/>
</dbReference>
<reference evidence="6 7" key="1">
    <citation type="submission" date="2016-12" db="EMBL/GenBank/DDBJ databases">
        <authorList>
            <person name="Song W.-J."/>
            <person name="Kurnit D.M."/>
        </authorList>
    </citation>
    <scope>NUCLEOTIDE SEQUENCE [LARGE SCALE GENOMIC DNA]</scope>
    <source>
        <strain evidence="6 7">CECT 9026</strain>
    </source>
</reference>
<dbReference type="RefSeq" id="WP_205410484.1">
    <property type="nucleotide sequence ID" value="NZ_AP024907.1"/>
</dbReference>
<name>A0A1N6M447_9VIBR</name>
<dbReference type="PIRSF" id="PIRSF006806">
    <property type="entry name" value="FTHF_cligase"/>
    <property type="match status" value="1"/>
</dbReference>
<sequence length="198" mass="22820">MHQNNMTRADFRKQIRARRKQLSDAFQQAASEQIIRQLSHLPELDTSQHIAIYLSTDGELSTHALIEWLWQQDKSVYLPVIHPFSTGQLLFLRYTPDTAMVQNHYGIAEPRLNQQLILPTRQLDLIFTPLVGFDASGHRLGMGGGYYDRTLEPWFKSRSGAKPLGLAHSCQFVERLPVESWDVPLPKIVTPDKIWSWE</sequence>
<dbReference type="GO" id="GO:0046872">
    <property type="term" value="F:metal ion binding"/>
    <property type="evidence" value="ECO:0007669"/>
    <property type="project" value="UniProtKB-KW"/>
</dbReference>
<dbReference type="PANTHER" id="PTHR23407:SF1">
    <property type="entry name" value="5-FORMYLTETRAHYDROFOLATE CYCLO-LIGASE"/>
    <property type="match status" value="1"/>
</dbReference>
<keyword evidence="3 4" id="KW-0067">ATP-binding</keyword>
<feature type="binding site" evidence="4">
    <location>
        <position position="59"/>
    </location>
    <ligand>
        <name>substrate</name>
    </ligand>
</feature>
<dbReference type="PANTHER" id="PTHR23407">
    <property type="entry name" value="ATPASE INHIBITOR/5-FORMYLTETRAHYDROFOLATE CYCLO-LIGASE"/>
    <property type="match status" value="1"/>
</dbReference>
<dbReference type="GO" id="GO:0009396">
    <property type="term" value="P:folic acid-containing compound biosynthetic process"/>
    <property type="evidence" value="ECO:0007669"/>
    <property type="project" value="TreeGrafter"/>
</dbReference>
<protein>
    <recommendedName>
        <fullName evidence="5">5-formyltetrahydrofolate cyclo-ligase</fullName>
        <ecNumber evidence="5">6.3.3.2</ecNumber>
    </recommendedName>
</protein>
<dbReference type="Gene3D" id="3.40.50.10420">
    <property type="entry name" value="NagB/RpiA/CoA transferase-like"/>
    <property type="match status" value="1"/>
</dbReference>
<keyword evidence="6" id="KW-0436">Ligase</keyword>
<dbReference type="Pfam" id="PF01812">
    <property type="entry name" value="5-FTHF_cyc-lig"/>
    <property type="match status" value="1"/>
</dbReference>
<evidence type="ECO:0000313" key="7">
    <source>
        <dbReference type="Proteomes" id="UP000184774"/>
    </source>
</evidence>
<organism evidence="6 7">
    <name type="scientific">Vibrio spartinae</name>
    <dbReference type="NCBI Taxonomy" id="1918945"/>
    <lineage>
        <taxon>Bacteria</taxon>
        <taxon>Pseudomonadati</taxon>
        <taxon>Pseudomonadota</taxon>
        <taxon>Gammaproteobacteria</taxon>
        <taxon>Vibrionales</taxon>
        <taxon>Vibrionaceae</taxon>
        <taxon>Vibrio</taxon>
    </lineage>
</organism>
<keyword evidence="5" id="KW-0460">Magnesium</keyword>
<dbReference type="InterPro" id="IPR024185">
    <property type="entry name" value="FTHF_cligase-like_sf"/>
</dbReference>
<dbReference type="GO" id="GO:0030272">
    <property type="term" value="F:5-formyltetrahydrofolate cyclo-ligase activity"/>
    <property type="evidence" value="ECO:0007669"/>
    <property type="project" value="UniProtKB-EC"/>
</dbReference>
<gene>
    <name evidence="6" type="ORF">VSP9026_01836</name>
</gene>
<dbReference type="EMBL" id="FSSB01000011">
    <property type="protein sequence ID" value="SIO94150.1"/>
    <property type="molecule type" value="Genomic_DNA"/>
</dbReference>
<evidence type="ECO:0000256" key="2">
    <source>
        <dbReference type="ARBA" id="ARBA00022741"/>
    </source>
</evidence>
<dbReference type="InterPro" id="IPR002698">
    <property type="entry name" value="FTHF_cligase"/>
</dbReference>